<comment type="caution">
    <text evidence="2">The sequence shown here is derived from an EMBL/GenBank/DDBJ whole genome shotgun (WGS) entry which is preliminary data.</text>
</comment>
<evidence type="ECO:0000256" key="1">
    <source>
        <dbReference type="SAM" id="Phobius"/>
    </source>
</evidence>
<reference evidence="2 3" key="1">
    <citation type="submission" date="2022-01" db="EMBL/GenBank/DDBJ databases">
        <authorList>
            <person name="Xiong W."/>
            <person name="Schranz E."/>
        </authorList>
    </citation>
    <scope>NUCLEOTIDE SEQUENCE [LARGE SCALE GENOMIC DNA]</scope>
</reference>
<feature type="transmembrane region" description="Helical" evidence="1">
    <location>
        <begin position="66"/>
        <end position="86"/>
    </location>
</feature>
<name>A0AAU9PLR4_9ASTR</name>
<keyword evidence="1" id="KW-0812">Transmembrane</keyword>
<accession>A0AAU9PLR4</accession>
<dbReference type="AlphaFoldDB" id="A0AAU9PLR4"/>
<proteinExistence type="predicted"/>
<evidence type="ECO:0000313" key="2">
    <source>
        <dbReference type="EMBL" id="CAH1451120.1"/>
    </source>
</evidence>
<sequence>MDRNPPPQCLTGADNDQKIPVLKLPASTCSTPQLQIQNTGRRTFRPYCCRICTPERGEIRSHFNDIFLISLFLRFLIIIVDELLVFSLNRKLSSAASC</sequence>
<dbReference type="Proteomes" id="UP001157418">
    <property type="component" value="Unassembled WGS sequence"/>
</dbReference>
<organism evidence="2 3">
    <name type="scientific">Lactuca virosa</name>
    <dbReference type="NCBI Taxonomy" id="75947"/>
    <lineage>
        <taxon>Eukaryota</taxon>
        <taxon>Viridiplantae</taxon>
        <taxon>Streptophyta</taxon>
        <taxon>Embryophyta</taxon>
        <taxon>Tracheophyta</taxon>
        <taxon>Spermatophyta</taxon>
        <taxon>Magnoliopsida</taxon>
        <taxon>eudicotyledons</taxon>
        <taxon>Gunneridae</taxon>
        <taxon>Pentapetalae</taxon>
        <taxon>asterids</taxon>
        <taxon>campanulids</taxon>
        <taxon>Asterales</taxon>
        <taxon>Asteraceae</taxon>
        <taxon>Cichorioideae</taxon>
        <taxon>Cichorieae</taxon>
        <taxon>Lactucinae</taxon>
        <taxon>Lactuca</taxon>
    </lineage>
</organism>
<keyword evidence="1" id="KW-0472">Membrane</keyword>
<gene>
    <name evidence="2" type="ORF">LVIROSA_LOCUS36494</name>
</gene>
<dbReference type="EMBL" id="CAKMRJ010005674">
    <property type="protein sequence ID" value="CAH1451120.1"/>
    <property type="molecule type" value="Genomic_DNA"/>
</dbReference>
<keyword evidence="1" id="KW-1133">Transmembrane helix</keyword>
<evidence type="ECO:0000313" key="3">
    <source>
        <dbReference type="Proteomes" id="UP001157418"/>
    </source>
</evidence>
<keyword evidence="3" id="KW-1185">Reference proteome</keyword>
<protein>
    <submittedName>
        <fullName evidence="2">Uncharacterized protein</fullName>
    </submittedName>
</protein>